<dbReference type="OrthoDB" id="8188574at2759"/>
<dbReference type="Proteomes" id="UP000504606">
    <property type="component" value="Unplaced"/>
</dbReference>
<gene>
    <name evidence="4" type="primary">LOC113215357</name>
</gene>
<keyword evidence="3" id="KW-1185">Reference proteome</keyword>
<evidence type="ECO:0000313" key="3">
    <source>
        <dbReference type="Proteomes" id="UP000504606"/>
    </source>
</evidence>
<feature type="region of interest" description="Disordered" evidence="1">
    <location>
        <begin position="186"/>
        <end position="266"/>
    </location>
</feature>
<dbReference type="RefSeq" id="XP_026290761.1">
    <property type="nucleotide sequence ID" value="XM_026434976.2"/>
</dbReference>
<organism evidence="3 4">
    <name type="scientific">Frankliniella occidentalis</name>
    <name type="common">Western flower thrips</name>
    <name type="synonym">Euthrips occidentalis</name>
    <dbReference type="NCBI Taxonomy" id="133901"/>
    <lineage>
        <taxon>Eukaryota</taxon>
        <taxon>Metazoa</taxon>
        <taxon>Ecdysozoa</taxon>
        <taxon>Arthropoda</taxon>
        <taxon>Hexapoda</taxon>
        <taxon>Insecta</taxon>
        <taxon>Pterygota</taxon>
        <taxon>Neoptera</taxon>
        <taxon>Paraneoptera</taxon>
        <taxon>Thysanoptera</taxon>
        <taxon>Terebrantia</taxon>
        <taxon>Thripoidea</taxon>
        <taxon>Thripidae</taxon>
        <taxon>Frankliniella</taxon>
    </lineage>
</organism>
<accession>A0A6J1TIV9</accession>
<feature type="compositionally biased region" description="Low complexity" evidence="1">
    <location>
        <begin position="214"/>
        <end position="223"/>
    </location>
</feature>
<dbReference type="GeneID" id="113215357"/>
<dbReference type="AlphaFoldDB" id="A0A6J1TIV9"/>
<dbReference type="KEGG" id="foc:113215357"/>
<feature type="compositionally biased region" description="Low complexity" evidence="1">
    <location>
        <begin position="186"/>
        <end position="197"/>
    </location>
</feature>
<feature type="compositionally biased region" description="Pro residues" evidence="1">
    <location>
        <begin position="253"/>
        <end position="266"/>
    </location>
</feature>
<protein>
    <submittedName>
        <fullName evidence="4">GTPase activating protein homolog 2-like</fullName>
    </submittedName>
</protein>
<sequence>MKIRALLTLTLLLLFASGGDAVLVPDNIVSFMHILYSTIPVIRKGTDSRLGFGFRFGPHADAQVVLELGPQRRTEPLTVVTTQQPTVYDSKRHVSLDHGQPLQDEHHIDEVVDNHLDDHRGRAVQLGVGPADATGGGGGEWLSRWRAGWSAPAATVAPSPTYAPSRAGRGMRIALAPVSTINLLTTAAAPRSTTPTPKGSARSDGAGPLRSVRAHPAAATPRTTSPPPVPTTASPPTAHLRGAVAALSSRTPPRTPLRTPPPPAPPRQGIILQVLRQLWQAGTRAVRNN</sequence>
<evidence type="ECO:0000256" key="1">
    <source>
        <dbReference type="SAM" id="MobiDB-lite"/>
    </source>
</evidence>
<feature type="chain" id="PRO_5043972038" evidence="2">
    <location>
        <begin position="22"/>
        <end position="289"/>
    </location>
</feature>
<feature type="signal peptide" evidence="2">
    <location>
        <begin position="1"/>
        <end position="21"/>
    </location>
</feature>
<proteinExistence type="predicted"/>
<name>A0A6J1TIV9_FRAOC</name>
<evidence type="ECO:0000256" key="2">
    <source>
        <dbReference type="SAM" id="SignalP"/>
    </source>
</evidence>
<keyword evidence="2" id="KW-0732">Signal</keyword>
<evidence type="ECO:0000313" key="4">
    <source>
        <dbReference type="RefSeq" id="XP_026290761.1"/>
    </source>
</evidence>
<reference evidence="4" key="1">
    <citation type="submission" date="2025-08" db="UniProtKB">
        <authorList>
            <consortium name="RefSeq"/>
        </authorList>
    </citation>
    <scope>IDENTIFICATION</scope>
    <source>
        <tissue evidence="4">Whole organism</tissue>
    </source>
</reference>